<comment type="similarity">
    <text evidence="2">Belongs to the GTP-binding SRP family. SRP54 subfamily.</text>
</comment>
<proteinExistence type="inferred from homology"/>
<evidence type="ECO:0000256" key="10">
    <source>
        <dbReference type="ARBA" id="ARBA00034905"/>
    </source>
</evidence>
<dbReference type="PROSITE" id="PS00300">
    <property type="entry name" value="SRP54"/>
    <property type="match status" value="1"/>
</dbReference>
<dbReference type="InterPro" id="IPR022941">
    <property type="entry name" value="SRP54"/>
</dbReference>
<dbReference type="GO" id="GO:0008312">
    <property type="term" value="F:7S RNA binding"/>
    <property type="evidence" value="ECO:0007669"/>
    <property type="project" value="InterPro"/>
</dbReference>
<evidence type="ECO:0000313" key="16">
    <source>
        <dbReference type="Proteomes" id="UP000077684"/>
    </source>
</evidence>
<keyword evidence="6" id="KW-0694">RNA-binding</keyword>
<keyword evidence="3" id="KW-0963">Cytoplasm</keyword>
<evidence type="ECO:0000256" key="4">
    <source>
        <dbReference type="ARBA" id="ARBA00022741"/>
    </source>
</evidence>
<dbReference type="Gene3D" id="3.40.50.300">
    <property type="entry name" value="P-loop containing nucleotide triphosphate hydrolases"/>
    <property type="match status" value="1"/>
</dbReference>
<dbReference type="Gene3D" id="1.10.260.30">
    <property type="entry name" value="Signal recognition particle, SRP54 subunit, M-domain"/>
    <property type="match status" value="1"/>
</dbReference>
<evidence type="ECO:0000256" key="1">
    <source>
        <dbReference type="ARBA" id="ARBA00004496"/>
    </source>
</evidence>
<dbReference type="SUPFAM" id="SSF47446">
    <property type="entry name" value="Signal peptide-binding domain"/>
    <property type="match status" value="2"/>
</dbReference>
<dbReference type="GO" id="GO:0003924">
    <property type="term" value="F:GTPase activity"/>
    <property type="evidence" value="ECO:0007669"/>
    <property type="project" value="InterPro"/>
</dbReference>
<dbReference type="InterPro" id="IPR013822">
    <property type="entry name" value="Signal_recog_particl_SRP54_hlx"/>
</dbReference>
<protein>
    <recommendedName>
        <fullName evidence="11">signal-recognition-particle GTPase</fullName>
        <ecNumber evidence="11">3.6.5.4</ecNumber>
    </recommendedName>
    <alternativeName>
        <fullName evidence="10">Signal recognition particle 54 kDa protein homolog</fullName>
    </alternativeName>
</protein>
<dbReference type="InterPro" id="IPR027417">
    <property type="entry name" value="P-loop_NTPase"/>
</dbReference>
<comment type="catalytic activity">
    <reaction evidence="12">
        <text>GTP + H2O = GDP + phosphate + H(+)</text>
        <dbReference type="Rhea" id="RHEA:19669"/>
        <dbReference type="ChEBI" id="CHEBI:15377"/>
        <dbReference type="ChEBI" id="CHEBI:15378"/>
        <dbReference type="ChEBI" id="CHEBI:37565"/>
        <dbReference type="ChEBI" id="CHEBI:43474"/>
        <dbReference type="ChEBI" id="CHEBI:58189"/>
        <dbReference type="EC" id="3.6.5.4"/>
    </reaction>
    <physiologicalReaction direction="left-to-right" evidence="12">
        <dbReference type="Rhea" id="RHEA:19670"/>
    </physiologicalReaction>
</comment>
<dbReference type="Proteomes" id="UP000077684">
    <property type="component" value="Unassembled WGS sequence"/>
</dbReference>
<evidence type="ECO:0000256" key="7">
    <source>
        <dbReference type="ARBA" id="ARBA00023134"/>
    </source>
</evidence>
<evidence type="ECO:0000259" key="14">
    <source>
        <dbReference type="PROSITE" id="PS00300"/>
    </source>
</evidence>
<keyword evidence="5" id="KW-0378">Hydrolase</keyword>
<keyword evidence="8" id="KW-0733">Signal recognition particle</keyword>
<accession>A0A8X7MX59</accession>
<dbReference type="GO" id="GO:0030942">
    <property type="term" value="F:endoplasmic reticulum signal peptide binding"/>
    <property type="evidence" value="ECO:0007669"/>
    <property type="project" value="TreeGrafter"/>
</dbReference>
<evidence type="ECO:0000256" key="6">
    <source>
        <dbReference type="ARBA" id="ARBA00022884"/>
    </source>
</evidence>
<evidence type="ECO:0000256" key="5">
    <source>
        <dbReference type="ARBA" id="ARBA00022801"/>
    </source>
</evidence>
<evidence type="ECO:0000256" key="13">
    <source>
        <dbReference type="SAM" id="MobiDB-lite"/>
    </source>
</evidence>
<dbReference type="GO" id="GO:0006616">
    <property type="term" value="P:SRP-dependent cotranslational protein targeting to membrane, translocation"/>
    <property type="evidence" value="ECO:0007669"/>
    <property type="project" value="TreeGrafter"/>
</dbReference>
<dbReference type="GO" id="GO:0005525">
    <property type="term" value="F:GTP binding"/>
    <property type="evidence" value="ECO:0007669"/>
    <property type="project" value="UniProtKB-KW"/>
</dbReference>
<dbReference type="Pfam" id="PF02881">
    <property type="entry name" value="SRP54_N"/>
    <property type="match status" value="1"/>
</dbReference>
<dbReference type="InterPro" id="IPR004125">
    <property type="entry name" value="Signal_recog_particle_SRP54_M"/>
</dbReference>
<keyword evidence="4" id="KW-0547">Nucleotide-binding</keyword>
<feature type="compositionally biased region" description="Basic and acidic residues" evidence="13">
    <location>
        <begin position="464"/>
        <end position="495"/>
    </location>
</feature>
<feature type="region of interest" description="Disordered" evidence="13">
    <location>
        <begin position="464"/>
        <end position="505"/>
    </location>
</feature>
<evidence type="ECO:0000313" key="15">
    <source>
        <dbReference type="EMBL" id="KAE8251684.1"/>
    </source>
</evidence>
<dbReference type="PANTHER" id="PTHR11564">
    <property type="entry name" value="SIGNAL RECOGNITION PARTICLE 54K PROTEIN SRP54"/>
    <property type="match status" value="1"/>
</dbReference>
<dbReference type="Pfam" id="PF00448">
    <property type="entry name" value="SRP54"/>
    <property type="match status" value="1"/>
</dbReference>
<evidence type="ECO:0000256" key="2">
    <source>
        <dbReference type="ARBA" id="ARBA00005450"/>
    </source>
</evidence>
<dbReference type="AlphaFoldDB" id="A0A8X7MX59"/>
<evidence type="ECO:0000256" key="9">
    <source>
        <dbReference type="ARBA" id="ARBA00023274"/>
    </source>
</evidence>
<keyword evidence="7" id="KW-0342">GTP-binding</keyword>
<keyword evidence="9" id="KW-0687">Ribonucleoprotein</keyword>
<dbReference type="SMART" id="SM00962">
    <property type="entry name" value="SRP54"/>
    <property type="match status" value="1"/>
</dbReference>
<reference evidence="15" key="2">
    <citation type="journal article" date="2019" name="IMA Fungus">
        <title>Genome sequencing and comparison of five Tilletia species to identify candidate genes for the detection of regulated species infecting wheat.</title>
        <authorList>
            <person name="Nguyen H.D.T."/>
            <person name="Sultana T."/>
            <person name="Kesanakurti P."/>
            <person name="Hambleton S."/>
        </authorList>
    </citation>
    <scope>NUCLEOTIDE SEQUENCE</scope>
    <source>
        <strain evidence="15">DAOMC 236426</strain>
    </source>
</reference>
<comment type="subcellular location">
    <subcellularLocation>
        <location evidence="1">Cytoplasm</location>
    </subcellularLocation>
</comment>
<dbReference type="InterPro" id="IPR003593">
    <property type="entry name" value="AAA+_ATPase"/>
</dbReference>
<dbReference type="InterPro" id="IPR036225">
    <property type="entry name" value="SRP/SRP_N"/>
</dbReference>
<dbReference type="SMART" id="SM00382">
    <property type="entry name" value="AAA"/>
    <property type="match status" value="1"/>
</dbReference>
<dbReference type="SUPFAM" id="SSF47364">
    <property type="entry name" value="Domain of the SRP/SRP receptor G-proteins"/>
    <property type="match status" value="1"/>
</dbReference>
<keyword evidence="16" id="KW-1185">Reference proteome</keyword>
<dbReference type="SMART" id="SM00963">
    <property type="entry name" value="SRP54_N"/>
    <property type="match status" value="1"/>
</dbReference>
<dbReference type="GO" id="GO:0005829">
    <property type="term" value="C:cytosol"/>
    <property type="evidence" value="ECO:0007669"/>
    <property type="project" value="TreeGrafter"/>
</dbReference>
<evidence type="ECO:0000256" key="11">
    <source>
        <dbReference type="ARBA" id="ARBA00035672"/>
    </source>
</evidence>
<evidence type="ECO:0000256" key="12">
    <source>
        <dbReference type="ARBA" id="ARBA00048157"/>
    </source>
</evidence>
<feature type="compositionally biased region" description="Basic residues" evidence="13">
    <location>
        <begin position="496"/>
        <end position="505"/>
    </location>
</feature>
<sequence length="722" mass="75945">MHGAAHHHPLSSELELELELNSDNEVNEKMVLSDLGKRLTAALSDLSRARTLDDATLDALLKSISTALLQSDVNVKLVARLRDEVRAAIRAQLQEDKAAQNWTDVQKKNAVQRTIFEHLVKLVDPYSHLPADQERPQPFTPTKLSGSDKGAKTSVIMFVGLQGAGKTTSCTKLALYYHKRGFKTGLVCADTFRAGAFDQLKQNAAKANIPFYGSYTEADPVSIARAGVNQFKQNRFDLVIVDTSGRHKQEADLFEEMVEIQQAVKPDQTIMVLDASMGQAAESQSRAFKETADFGAIFVTKLDGHAKGGGAISAVAATRTPIIFIGTGEHAADLEAFRPGPFISKLLGMGDMAGFMDKMQEVSLNQNPERQKAMLDKIAEGGTFTIRDWKEQVGNIMGMGPLSKLAGMIPGMGSMLGAMNGPNGEDETGGKMKRMVYIMDSMTVKELDSDGSMFYRPVARRKRKEGELVVTKDKGKGPAKDKGKAVSTSADDKNSQAKKKQPAKVRLTARAREIAKGSGTSVREVEDFLVQYRMISGMVKKMGGKKGWLAQMNAMKGGAGGGKGGMPGPGMLPPGMSREQVMQMQNSLPPEIKAQLRQPGGREKLLQQIQSGNIPPELAGMPGMGGMGGMGGFPGMGGGGGGMGGLGGLMGGLQNLMGGGGGGGGMPDMATLQRMMGGMGGGGGAGAGAGAGGGGMPDMAALQRMMAGMGGGGGGTPPGMGR</sequence>
<dbReference type="HAMAP" id="MF_00306">
    <property type="entry name" value="SRP54"/>
    <property type="match status" value="1"/>
</dbReference>
<evidence type="ECO:0000256" key="8">
    <source>
        <dbReference type="ARBA" id="ARBA00023135"/>
    </source>
</evidence>
<dbReference type="FunFam" id="3.40.50.300:FF:000022">
    <property type="entry name" value="Signal recognition particle 54 kDa subunit"/>
    <property type="match status" value="1"/>
</dbReference>
<dbReference type="SUPFAM" id="SSF52540">
    <property type="entry name" value="P-loop containing nucleoside triphosphate hydrolases"/>
    <property type="match status" value="1"/>
</dbReference>
<feature type="domain" description="SRP54-type proteins GTP-binding" evidence="14">
    <location>
        <begin position="321"/>
        <end position="334"/>
    </location>
</feature>
<dbReference type="Gene3D" id="1.20.120.140">
    <property type="entry name" value="Signal recognition particle SRP54, nucleotide-binding domain"/>
    <property type="match status" value="1"/>
</dbReference>
<dbReference type="EC" id="3.6.5.4" evidence="11"/>
<comment type="caution">
    <text evidence="15">The sequence shown here is derived from an EMBL/GenBank/DDBJ whole genome shotgun (WGS) entry which is preliminary data.</text>
</comment>
<dbReference type="InterPro" id="IPR042101">
    <property type="entry name" value="SRP54_N_sf"/>
</dbReference>
<dbReference type="GO" id="GO:0005786">
    <property type="term" value="C:signal recognition particle, endoplasmic reticulum targeting"/>
    <property type="evidence" value="ECO:0007669"/>
    <property type="project" value="UniProtKB-KW"/>
</dbReference>
<dbReference type="CDD" id="cd17875">
    <property type="entry name" value="SRP54_G"/>
    <property type="match status" value="1"/>
</dbReference>
<dbReference type="InterPro" id="IPR000897">
    <property type="entry name" value="SRP54_GTPase_dom"/>
</dbReference>
<organism evidence="15 16">
    <name type="scientific">Tilletia controversa</name>
    <name type="common">dwarf bunt fungus</name>
    <dbReference type="NCBI Taxonomy" id="13291"/>
    <lineage>
        <taxon>Eukaryota</taxon>
        <taxon>Fungi</taxon>
        <taxon>Dikarya</taxon>
        <taxon>Basidiomycota</taxon>
        <taxon>Ustilaginomycotina</taxon>
        <taxon>Exobasidiomycetes</taxon>
        <taxon>Tilletiales</taxon>
        <taxon>Tilletiaceae</taxon>
        <taxon>Tilletia</taxon>
    </lineage>
</organism>
<evidence type="ECO:0000256" key="3">
    <source>
        <dbReference type="ARBA" id="ARBA00022490"/>
    </source>
</evidence>
<gene>
    <name evidence="15" type="ORF">A4X06_0g2571</name>
</gene>
<reference evidence="15" key="1">
    <citation type="submission" date="2016-04" db="EMBL/GenBank/DDBJ databases">
        <authorList>
            <person name="Nguyen H.D."/>
            <person name="Samba Siva P."/>
            <person name="Cullis J."/>
            <person name="Levesque C.A."/>
            <person name="Hambleton S."/>
        </authorList>
    </citation>
    <scope>NUCLEOTIDE SEQUENCE</scope>
    <source>
        <strain evidence="15">DAOMC 236426</strain>
    </source>
</reference>
<dbReference type="PANTHER" id="PTHR11564:SF5">
    <property type="entry name" value="SIGNAL RECOGNITION PARTICLE SUBUNIT SRP54"/>
    <property type="match status" value="1"/>
</dbReference>
<name>A0A8X7MX59_9BASI</name>
<dbReference type="Pfam" id="PF02978">
    <property type="entry name" value="SRP_SPB"/>
    <property type="match status" value="1"/>
</dbReference>
<dbReference type="EMBL" id="LWDE02000203">
    <property type="protein sequence ID" value="KAE8251684.1"/>
    <property type="molecule type" value="Genomic_DNA"/>
</dbReference>
<dbReference type="InterPro" id="IPR036891">
    <property type="entry name" value="Signal_recog_part_SRP54_M_sf"/>
</dbReference>